<reference evidence="11" key="1">
    <citation type="submission" date="2019-06" db="EMBL/GenBank/DDBJ databases">
        <authorList>
            <consortium name="Wellcome Sanger Institute Data Sharing"/>
        </authorList>
    </citation>
    <scope>NUCLEOTIDE SEQUENCE [LARGE SCALE GENOMIC DNA]</scope>
</reference>
<comment type="similarity">
    <text evidence="2">Belongs to the cystatin family.</text>
</comment>
<dbReference type="GO" id="GO:0005829">
    <property type="term" value="C:cytosol"/>
    <property type="evidence" value="ECO:0007669"/>
    <property type="project" value="TreeGrafter"/>
</dbReference>
<evidence type="ECO:0000256" key="1">
    <source>
        <dbReference type="ARBA" id="ARBA00004496"/>
    </source>
</evidence>
<dbReference type="GO" id="GO:0071220">
    <property type="term" value="P:cellular response to bacterial lipoprotein"/>
    <property type="evidence" value="ECO:0007669"/>
    <property type="project" value="UniProtKB-ARBA"/>
</dbReference>
<evidence type="ECO:0000256" key="2">
    <source>
        <dbReference type="ARBA" id="ARBA00009403"/>
    </source>
</evidence>
<keyword evidence="6" id="KW-0391">Immunity</keyword>
<evidence type="ECO:0000256" key="9">
    <source>
        <dbReference type="SAM" id="MobiDB-lite"/>
    </source>
</evidence>
<comment type="subcellular location">
    <subcellularLocation>
        <location evidence="1">Cytoplasm</location>
    </subcellularLocation>
</comment>
<keyword evidence="3" id="KW-0963">Cytoplasm</keyword>
<dbReference type="AlphaFoldDB" id="A0A673C631"/>
<evidence type="ECO:0000256" key="5">
    <source>
        <dbReference type="ARBA" id="ARBA00022704"/>
    </source>
</evidence>
<feature type="compositionally biased region" description="Basic and acidic residues" evidence="9">
    <location>
        <begin position="1"/>
        <end position="10"/>
    </location>
</feature>
<evidence type="ECO:0000256" key="8">
    <source>
        <dbReference type="ARBA" id="ARBA00041437"/>
    </source>
</evidence>
<evidence type="ECO:0000256" key="6">
    <source>
        <dbReference type="ARBA" id="ARBA00022859"/>
    </source>
</evidence>
<dbReference type="Ensembl" id="ENSSORT00005049519.1">
    <property type="protein sequence ID" value="ENSSORP00005048328.1"/>
    <property type="gene ID" value="ENSSORG00005022059.1"/>
</dbReference>
<dbReference type="InterPro" id="IPR000010">
    <property type="entry name" value="Cystatin_dom"/>
</dbReference>
<dbReference type="Gene3D" id="3.10.450.10">
    <property type="match status" value="1"/>
</dbReference>
<reference evidence="11" key="2">
    <citation type="submission" date="2025-05" db="UniProtKB">
        <authorList>
            <consortium name="Ensembl"/>
        </authorList>
    </citation>
    <scope>IDENTIFICATION</scope>
</reference>
<evidence type="ECO:0000259" key="10">
    <source>
        <dbReference type="Pfam" id="PF00031"/>
    </source>
</evidence>
<dbReference type="PANTHER" id="PTHR11414">
    <property type="entry name" value="CYSTATIN FAMILY MEMBER"/>
    <property type="match status" value="1"/>
</dbReference>
<keyword evidence="12" id="KW-1185">Reference proteome</keyword>
<evidence type="ECO:0000256" key="4">
    <source>
        <dbReference type="ARBA" id="ARBA00022690"/>
    </source>
</evidence>
<dbReference type="GO" id="GO:0002376">
    <property type="term" value="P:immune system process"/>
    <property type="evidence" value="ECO:0007669"/>
    <property type="project" value="UniProtKB-KW"/>
</dbReference>
<evidence type="ECO:0000313" key="12">
    <source>
        <dbReference type="Proteomes" id="UP000472271"/>
    </source>
</evidence>
<dbReference type="Ensembl" id="ENSSORT00005049518.1">
    <property type="protein sequence ID" value="ENSSORP00005048327.1"/>
    <property type="gene ID" value="ENSSORG00005022059.1"/>
</dbReference>
<dbReference type="GO" id="GO:0004869">
    <property type="term" value="F:cysteine-type endopeptidase inhibitor activity"/>
    <property type="evidence" value="ECO:0007669"/>
    <property type="project" value="UniProtKB-KW"/>
</dbReference>
<dbReference type="InterPro" id="IPR046350">
    <property type="entry name" value="Cystatin_sf"/>
</dbReference>
<dbReference type="PRINTS" id="PR00295">
    <property type="entry name" value="STEFINA"/>
</dbReference>
<feature type="domain" description="Cystatin" evidence="10">
    <location>
        <begin position="44"/>
        <end position="87"/>
    </location>
</feature>
<gene>
    <name evidence="11" type="primary">LOC115411607</name>
</gene>
<accession>A0A673C631</accession>
<evidence type="ECO:0000313" key="11">
    <source>
        <dbReference type="Ensembl" id="ENSSORP00005048327.1"/>
    </source>
</evidence>
<dbReference type="Ensembl" id="ENSSORT00005049521.1">
    <property type="protein sequence ID" value="ENSSORP00005048330.1"/>
    <property type="gene ID" value="ENSSORG00005022059.1"/>
</dbReference>
<dbReference type="Ensembl" id="ENSSORT00005049517.1">
    <property type="protein sequence ID" value="ENSSORP00005048326.1"/>
    <property type="gene ID" value="ENSSORG00005022059.1"/>
</dbReference>
<dbReference type="Pfam" id="PF00031">
    <property type="entry name" value="Cystatin"/>
    <property type="match status" value="1"/>
</dbReference>
<dbReference type="InterPro" id="IPR001713">
    <property type="entry name" value="Prot_inh_stefin"/>
</dbReference>
<dbReference type="PANTHER" id="PTHR11414:SF21">
    <property type="entry name" value="CYSTATIN 14A, TANDEM DUPLICATE 1-RELATED"/>
    <property type="match status" value="1"/>
</dbReference>
<keyword evidence="5" id="KW-0789">Thiol protease inhibitor</keyword>
<dbReference type="FunFam" id="3.10.450.10:FF:000001">
    <property type="entry name" value="Cystatin-A"/>
    <property type="match status" value="1"/>
</dbReference>
<sequence>MAKLPEKHGGSDSVNPGGYGPTEEATEGFNILCFQLKPRAQAITNEIFEDFRAISYRAQVVAGKNFIFKVHVGEENYIHMKVYCALPCYGGGVVVVDVQQNKKKTDPIEPF</sequence>
<dbReference type="OrthoDB" id="6115262at2759"/>
<organism evidence="11 12">
    <name type="scientific">Sphaeramia orbicularis</name>
    <name type="common">orbiculate cardinalfish</name>
    <dbReference type="NCBI Taxonomy" id="375764"/>
    <lineage>
        <taxon>Eukaryota</taxon>
        <taxon>Metazoa</taxon>
        <taxon>Chordata</taxon>
        <taxon>Craniata</taxon>
        <taxon>Vertebrata</taxon>
        <taxon>Euteleostomi</taxon>
        <taxon>Actinopterygii</taxon>
        <taxon>Neopterygii</taxon>
        <taxon>Teleostei</taxon>
        <taxon>Neoteleostei</taxon>
        <taxon>Acanthomorphata</taxon>
        <taxon>Gobiaria</taxon>
        <taxon>Kurtiformes</taxon>
        <taxon>Apogonoidei</taxon>
        <taxon>Apogonidae</taxon>
        <taxon>Apogoninae</taxon>
        <taxon>Sphaeramia</taxon>
    </lineage>
</organism>
<feature type="region of interest" description="Disordered" evidence="9">
    <location>
        <begin position="1"/>
        <end position="22"/>
    </location>
</feature>
<dbReference type="Proteomes" id="UP000472271">
    <property type="component" value="Chromosome 20"/>
</dbReference>
<evidence type="ECO:0000256" key="7">
    <source>
        <dbReference type="ARBA" id="ARBA00040677"/>
    </source>
</evidence>
<keyword evidence="4" id="KW-0646">Protease inhibitor</keyword>
<name>A0A673C631_9TELE</name>
<evidence type="ECO:0000256" key="3">
    <source>
        <dbReference type="ARBA" id="ARBA00022490"/>
    </source>
</evidence>
<proteinExistence type="inferred from homology"/>
<protein>
    <recommendedName>
        <fullName evidence="7">Cystatin-B</fullName>
    </recommendedName>
    <alternativeName>
        <fullName evidence="8">Stefin-B</fullName>
    </alternativeName>
</protein>
<dbReference type="SUPFAM" id="SSF54403">
    <property type="entry name" value="Cystatin/monellin"/>
    <property type="match status" value="1"/>
</dbReference>